<evidence type="ECO:0000313" key="2">
    <source>
        <dbReference type="Proteomes" id="UP000321513"/>
    </source>
</evidence>
<evidence type="ECO:0000313" key="1">
    <source>
        <dbReference type="EMBL" id="GEO10555.1"/>
    </source>
</evidence>
<sequence length="258" mass="29147">MFASNVLLKKEYDKVDKSDLYWTYGKILEQPFKHLKINGGNVTNIAFEQNPNASVRVFKNWDGYDKGAVKAFVKNDTLFITFANTFQNQNERQWLRNSTPIRIFSPELLSIDGFDTNIELFKLKQKGIKVNLSGKSMVEVESFLSRLDTLYITQKDSTKVVFEMSPEVMNDNIKSTAQTNPKETPTIQKEGFPSSSIMIAPPPIKKGWETMNIQFVEADVKDVSLLDIGHAQIKSLKLNITDSAAVIISGGTLKTIRK</sequence>
<accession>A0A512BF85</accession>
<dbReference type="AlphaFoldDB" id="A0A512BF85"/>
<protein>
    <submittedName>
        <fullName evidence="1">Uncharacterized protein</fullName>
    </submittedName>
</protein>
<dbReference type="Gene3D" id="2.160.20.120">
    <property type="match status" value="1"/>
</dbReference>
<name>A0A512BF85_9BACT</name>
<reference evidence="1 2" key="1">
    <citation type="submission" date="2019-07" db="EMBL/GenBank/DDBJ databases">
        <title>Whole genome shotgun sequence of Segetibacter aerophilus NBRC 106135.</title>
        <authorList>
            <person name="Hosoyama A."/>
            <person name="Uohara A."/>
            <person name="Ohji S."/>
            <person name="Ichikawa N."/>
        </authorList>
    </citation>
    <scope>NUCLEOTIDE SEQUENCE [LARGE SCALE GENOMIC DNA]</scope>
    <source>
        <strain evidence="1 2">NBRC 106135</strain>
    </source>
</reference>
<comment type="caution">
    <text evidence="1">The sequence shown here is derived from an EMBL/GenBank/DDBJ whole genome shotgun (WGS) entry which is preliminary data.</text>
</comment>
<keyword evidence="2" id="KW-1185">Reference proteome</keyword>
<gene>
    <name evidence="1" type="ORF">SAE01_30510</name>
</gene>
<organism evidence="1 2">
    <name type="scientific">Segetibacter aerophilus</name>
    <dbReference type="NCBI Taxonomy" id="670293"/>
    <lineage>
        <taxon>Bacteria</taxon>
        <taxon>Pseudomonadati</taxon>
        <taxon>Bacteroidota</taxon>
        <taxon>Chitinophagia</taxon>
        <taxon>Chitinophagales</taxon>
        <taxon>Chitinophagaceae</taxon>
        <taxon>Segetibacter</taxon>
    </lineage>
</organism>
<dbReference type="Proteomes" id="UP000321513">
    <property type="component" value="Unassembled WGS sequence"/>
</dbReference>
<dbReference type="EMBL" id="BJYT01000011">
    <property type="protein sequence ID" value="GEO10555.1"/>
    <property type="molecule type" value="Genomic_DNA"/>
</dbReference>
<proteinExistence type="predicted"/>